<comment type="caution">
    <text evidence="4">The sequence shown here is derived from an EMBL/GenBank/DDBJ whole genome shotgun (WGS) entry which is preliminary data.</text>
</comment>
<evidence type="ECO:0000256" key="2">
    <source>
        <dbReference type="SAM" id="Phobius"/>
    </source>
</evidence>
<dbReference type="RefSeq" id="WP_147075444.1">
    <property type="nucleotide sequence ID" value="NZ_QWKY01000113.1"/>
</dbReference>
<dbReference type="EMBL" id="QWKY01000113">
    <property type="protein sequence ID" value="RIH74600.1"/>
    <property type="molecule type" value="Genomic_DNA"/>
</dbReference>
<dbReference type="SUPFAM" id="SSF52980">
    <property type="entry name" value="Restriction endonuclease-like"/>
    <property type="match status" value="1"/>
</dbReference>
<keyword evidence="4" id="KW-0255">Endonuclease</keyword>
<evidence type="ECO:0000259" key="3">
    <source>
        <dbReference type="Pfam" id="PF04471"/>
    </source>
</evidence>
<feature type="domain" description="Restriction endonuclease type IV Mrr" evidence="3">
    <location>
        <begin position="31"/>
        <end position="144"/>
    </location>
</feature>
<reference evidence="4 5" key="1">
    <citation type="submission" date="2018-08" db="EMBL/GenBank/DDBJ databases">
        <title>Meiothermus hypogaeus DSM 23238 genome sequencing project.</title>
        <authorList>
            <person name="Da Costa M.S."/>
            <person name="Albuquerque L."/>
            <person name="Raposo P."/>
            <person name="Froufe H.J.C."/>
            <person name="Barroso C.S."/>
            <person name="Egas C."/>
        </authorList>
    </citation>
    <scope>NUCLEOTIDE SEQUENCE [LARGE SCALE GENOMIC DNA]</scope>
    <source>
        <strain evidence="4 5">DSM 23238</strain>
    </source>
</reference>
<evidence type="ECO:0000313" key="5">
    <source>
        <dbReference type="Proteomes" id="UP000265443"/>
    </source>
</evidence>
<keyword evidence="2" id="KW-0472">Membrane</keyword>
<name>A0ABX9MJV2_9DEIN</name>
<keyword evidence="5" id="KW-1185">Reference proteome</keyword>
<feature type="transmembrane region" description="Helical" evidence="2">
    <location>
        <begin position="216"/>
        <end position="234"/>
    </location>
</feature>
<dbReference type="InterPro" id="IPR011856">
    <property type="entry name" value="tRNA_endonuc-like_dom_sf"/>
</dbReference>
<feature type="region of interest" description="Disordered" evidence="1">
    <location>
        <begin position="171"/>
        <end position="198"/>
    </location>
</feature>
<keyword evidence="2" id="KW-0812">Transmembrane</keyword>
<keyword evidence="2" id="KW-1133">Transmembrane helix</keyword>
<keyword evidence="4" id="KW-0378">Hydrolase</keyword>
<organism evidence="4 5">
    <name type="scientific">Meiothermus hypogaeus</name>
    <dbReference type="NCBI Taxonomy" id="884155"/>
    <lineage>
        <taxon>Bacteria</taxon>
        <taxon>Thermotogati</taxon>
        <taxon>Deinococcota</taxon>
        <taxon>Deinococci</taxon>
        <taxon>Thermales</taxon>
        <taxon>Thermaceae</taxon>
        <taxon>Meiothermus</taxon>
    </lineage>
</organism>
<dbReference type="Proteomes" id="UP000265443">
    <property type="component" value="Unassembled WGS sequence"/>
</dbReference>
<dbReference type="InterPro" id="IPR011335">
    <property type="entry name" value="Restrct_endonuc-II-like"/>
</dbReference>
<keyword evidence="4" id="KW-0540">Nuclease</keyword>
<dbReference type="GO" id="GO:0004519">
    <property type="term" value="F:endonuclease activity"/>
    <property type="evidence" value="ECO:0007669"/>
    <property type="project" value="UniProtKB-KW"/>
</dbReference>
<proteinExistence type="predicted"/>
<dbReference type="InterPro" id="IPR007560">
    <property type="entry name" value="Restrct_endonuc_IV_Mrr"/>
</dbReference>
<protein>
    <submittedName>
        <fullName evidence="4">Restriction endonuclease</fullName>
    </submittedName>
</protein>
<evidence type="ECO:0000256" key="1">
    <source>
        <dbReference type="SAM" id="MobiDB-lite"/>
    </source>
</evidence>
<evidence type="ECO:0000313" key="4">
    <source>
        <dbReference type="EMBL" id="RIH74600.1"/>
    </source>
</evidence>
<sequence>MAHDALLEIFEDIDVFLDEWLSPNFKFAKKGELFERFVEKLFKRLPGWTVKRQGDSSNPDQGSDLIAISPHGIRYIVQLKHYTAAKPSGPDVSHTYSAMALHGGHHCILCTSFKVESGGSPFTKDAQDRARQLGVKLWGRDELALLYRAAEQPYLLRELELDHRPVVVEAPPPPKPIKVEPEPLPKPEAPPAQPVVTAEPTPATSSSWLLELVRHWWVLLLVVVGLLLAQYLLFSLSHRAVRQTLLGFDQAYRYALNTNDTSRLRTFATDDFIRTRVQLFVDRRRKDGCVLLTQEQEAPKFVRVWVDRGTAVGLVKKNWKQTLVCRERENRVVLDKDFEITYRLAKQGGWKVVESSGN</sequence>
<dbReference type="Pfam" id="PF04471">
    <property type="entry name" value="Mrr_cat"/>
    <property type="match status" value="1"/>
</dbReference>
<dbReference type="Gene3D" id="3.40.1350.10">
    <property type="match status" value="1"/>
</dbReference>
<accession>A0ABX9MJV2</accession>
<gene>
    <name evidence="4" type="ORF">Mhypo_03277</name>
</gene>